<protein>
    <submittedName>
        <fullName evidence="1">Lipase 2</fullName>
    </submittedName>
</protein>
<organism evidence="1 2">
    <name type="scientific">Psilocybe cubensis</name>
    <name type="common">Psychedelic mushroom</name>
    <name type="synonym">Stropharia cubensis</name>
    <dbReference type="NCBI Taxonomy" id="181762"/>
    <lineage>
        <taxon>Eukaryota</taxon>
        <taxon>Fungi</taxon>
        <taxon>Dikarya</taxon>
        <taxon>Basidiomycota</taxon>
        <taxon>Agaricomycotina</taxon>
        <taxon>Agaricomycetes</taxon>
        <taxon>Agaricomycetidae</taxon>
        <taxon>Agaricales</taxon>
        <taxon>Agaricineae</taxon>
        <taxon>Strophariaceae</taxon>
        <taxon>Psilocybe</taxon>
    </lineage>
</organism>
<name>A0ACB8GK46_PSICU</name>
<accession>A0ACB8GK46</accession>
<sequence length="546" mass="59498">MAHRINYYILSLLLLLLPQTFVLGNLIPRKTGPRISTTVTLDYGTFKGRHNKTSGIFSFRGIKFADPPTGDMRWTAPVSPPSQNLGNVNATKFGLSCVRTNQILVKNETSEDCLFANIFVPNNTHVNDKLPVLVWFHGGGFQIGTTHEFHPDLLMASSSQPFIFASFEYRLGQFGFLGGSEIAESGAINAGFLDQRAALKWVQRYIGQFGGDSGHVTIWGQSAGAGSIMYHLMANNGDTEGLFHAAIMDSPPLVYTPAFNDDYDEGIFQQFAELAGCGNGTTAAKDGQLNCLRKLTSTKLAKAGSSLLAARPDTLFLFAPVVDNILIKERPVEAYKAGRFAHVPVIAGSNTDEGAHWSSTVPDPAANTSFPNATETTVFNFLVGQYPSLTSETITTTGFSLYPLESFGGNVSLQGQQMYGEARYICSALMSTPAVPAFGNSAYQYRYDNPHLGSHHKDELQAYFSPSLDADDDDLALFETMREYITSFVTTGKPVSKSGPEWKPVGSDSGLSRIVFNPQNSAMEEVDNALTTRCDFWHGITDEVLT</sequence>
<keyword evidence="2" id="KW-1185">Reference proteome</keyword>
<proteinExistence type="predicted"/>
<dbReference type="Proteomes" id="UP000664032">
    <property type="component" value="Unassembled WGS sequence"/>
</dbReference>
<evidence type="ECO:0000313" key="1">
    <source>
        <dbReference type="EMBL" id="KAH9475772.1"/>
    </source>
</evidence>
<evidence type="ECO:0000313" key="2">
    <source>
        <dbReference type="Proteomes" id="UP000664032"/>
    </source>
</evidence>
<comment type="caution">
    <text evidence="1">The sequence shown here is derived from an EMBL/GenBank/DDBJ whole genome shotgun (WGS) entry which is preliminary data.</text>
</comment>
<gene>
    <name evidence="1" type="ORF">JR316_0011331</name>
</gene>
<dbReference type="EMBL" id="JAFIQS020000011">
    <property type="protein sequence ID" value="KAH9475772.1"/>
    <property type="molecule type" value="Genomic_DNA"/>
</dbReference>
<reference evidence="1" key="1">
    <citation type="submission" date="2021-10" db="EMBL/GenBank/DDBJ databases">
        <title>Psilocybe cubensis genome.</title>
        <authorList>
            <person name="Mckernan K.J."/>
            <person name="Crawford S."/>
            <person name="Trippe A."/>
            <person name="Kane L.T."/>
            <person name="Mclaughlin S."/>
        </authorList>
    </citation>
    <scope>NUCLEOTIDE SEQUENCE</scope>
    <source>
        <strain evidence="1">MGC-MH-2018</strain>
    </source>
</reference>